<evidence type="ECO:0000313" key="1">
    <source>
        <dbReference type="EMBL" id="AEH09829.1"/>
    </source>
</evidence>
<dbReference type="KEGG" id="fsy:FsymDg_2456"/>
<keyword evidence="2" id="KW-1185">Reference proteome</keyword>
<sequence precursor="true">MPALPTRQHTLLLTVTTLTTAGTGQAVAGMHAPGTTGITHHSTPRALLPTHHALPDDLFWRVPTFVDSPNYAARSVCPSNSSSNSTGVR</sequence>
<dbReference type="AlphaFoldDB" id="F8B1F5"/>
<gene>
    <name evidence="1" type="ordered locus">FsymDg_2456</name>
</gene>
<organism evidence="1 2">
    <name type="scientific">Candidatus Protofrankia datiscae</name>
    <dbReference type="NCBI Taxonomy" id="2716812"/>
    <lineage>
        <taxon>Bacteria</taxon>
        <taxon>Bacillati</taxon>
        <taxon>Actinomycetota</taxon>
        <taxon>Actinomycetes</taxon>
        <taxon>Frankiales</taxon>
        <taxon>Frankiaceae</taxon>
        <taxon>Protofrankia</taxon>
    </lineage>
</organism>
<reference evidence="1 2" key="1">
    <citation type="submission" date="2011-05" db="EMBL/GenBank/DDBJ databases">
        <title>Complete sequence of chromosome of Frankia symbiont of Datisca glomerata.</title>
        <authorList>
            <consortium name="US DOE Joint Genome Institute"/>
            <person name="Lucas S."/>
            <person name="Han J."/>
            <person name="Lapidus A."/>
            <person name="Cheng J.-F."/>
            <person name="Goodwin L."/>
            <person name="Pitluck S."/>
            <person name="Peters L."/>
            <person name="Mikhailova N."/>
            <person name="Chertkov O."/>
            <person name="Teshima H."/>
            <person name="Han C."/>
            <person name="Tapia R."/>
            <person name="Land M."/>
            <person name="Hauser L."/>
            <person name="Kyrpides N."/>
            <person name="Ivanova N."/>
            <person name="Pagani I."/>
            <person name="Berry A."/>
            <person name="Pawlowski K."/>
            <person name="Persson T."/>
            <person name="Vanden Heuvel B."/>
            <person name="Benson D."/>
            <person name="Woyke T."/>
        </authorList>
    </citation>
    <scope>NUCLEOTIDE SEQUENCE [LARGE SCALE GENOMIC DNA]</scope>
    <source>
        <strain evidence="2">4085684</strain>
    </source>
</reference>
<name>F8B1F5_9ACTN</name>
<protein>
    <submittedName>
        <fullName evidence="1">Uncharacterized protein</fullName>
    </submittedName>
</protein>
<dbReference type="HOGENOM" id="CLU_2450297_0_0_11"/>
<evidence type="ECO:0000313" key="2">
    <source>
        <dbReference type="Proteomes" id="UP000001549"/>
    </source>
</evidence>
<dbReference type="EMBL" id="CP002801">
    <property type="protein sequence ID" value="AEH09829.1"/>
    <property type="molecule type" value="Genomic_DNA"/>
</dbReference>
<accession>F8B1F5</accession>
<dbReference type="Proteomes" id="UP000001549">
    <property type="component" value="Chromosome"/>
</dbReference>
<proteinExistence type="predicted"/>